<evidence type="ECO:0000259" key="2">
    <source>
        <dbReference type="Pfam" id="PF00535"/>
    </source>
</evidence>
<dbReference type="PANTHER" id="PTHR22916:SF3">
    <property type="entry name" value="UDP-GLCNAC:BETAGAL BETA-1,3-N-ACETYLGLUCOSAMINYLTRANSFERASE-LIKE PROTEIN 1"/>
    <property type="match status" value="1"/>
</dbReference>
<dbReference type="AlphaFoldDB" id="A0AAJ1TEY8"/>
<dbReference type="InterPro" id="IPR001173">
    <property type="entry name" value="Glyco_trans_2-like"/>
</dbReference>
<reference evidence="3 4" key="1">
    <citation type="submission" date="2023-07" db="EMBL/GenBank/DDBJ databases">
        <title>Genomic Encyclopedia of Type Strains, Phase IV (KMG-IV): sequencing the most valuable type-strain genomes for metagenomic binning, comparative biology and taxonomic classification.</title>
        <authorList>
            <person name="Goeker M."/>
        </authorList>
    </citation>
    <scope>NUCLEOTIDE SEQUENCE [LARGE SCALE GENOMIC DNA]</scope>
    <source>
        <strain evidence="3 4">DSM 46876</strain>
    </source>
</reference>
<evidence type="ECO:0000313" key="3">
    <source>
        <dbReference type="EMBL" id="MDQ0417648.1"/>
    </source>
</evidence>
<keyword evidence="4" id="KW-1185">Reference proteome</keyword>
<feature type="domain" description="Glycosyltransferase 2-like" evidence="2">
    <location>
        <begin position="12"/>
        <end position="182"/>
    </location>
</feature>
<dbReference type="RefSeq" id="WP_307252794.1">
    <property type="nucleotide sequence ID" value="NZ_JAUSUV010000007.1"/>
</dbReference>
<evidence type="ECO:0000256" key="1">
    <source>
        <dbReference type="ARBA" id="ARBA00006739"/>
    </source>
</evidence>
<dbReference type="PANTHER" id="PTHR22916">
    <property type="entry name" value="GLYCOSYLTRANSFERASE"/>
    <property type="match status" value="1"/>
</dbReference>
<protein>
    <submittedName>
        <fullName evidence="3">Glycosyltransferase involved in cell wall biosynthesis</fullName>
    </submittedName>
</protein>
<organism evidence="3 4">
    <name type="scientific">Croceifilum oryzae</name>
    <dbReference type="NCBI Taxonomy" id="1553429"/>
    <lineage>
        <taxon>Bacteria</taxon>
        <taxon>Bacillati</taxon>
        <taxon>Bacillota</taxon>
        <taxon>Bacilli</taxon>
        <taxon>Bacillales</taxon>
        <taxon>Thermoactinomycetaceae</taxon>
        <taxon>Croceifilum</taxon>
    </lineage>
</organism>
<gene>
    <name evidence="3" type="ORF">J2Z48_001821</name>
</gene>
<dbReference type="Proteomes" id="UP001238450">
    <property type="component" value="Unassembled WGS sequence"/>
</dbReference>
<dbReference type="GO" id="GO:0016758">
    <property type="term" value="F:hexosyltransferase activity"/>
    <property type="evidence" value="ECO:0007669"/>
    <property type="project" value="UniProtKB-ARBA"/>
</dbReference>
<dbReference type="EMBL" id="JAUSUV010000007">
    <property type="protein sequence ID" value="MDQ0417648.1"/>
    <property type="molecule type" value="Genomic_DNA"/>
</dbReference>
<comment type="similarity">
    <text evidence="1">Belongs to the glycosyltransferase 2 family.</text>
</comment>
<dbReference type="Pfam" id="PF00535">
    <property type="entry name" value="Glycos_transf_2"/>
    <property type="match status" value="1"/>
</dbReference>
<evidence type="ECO:0000313" key="4">
    <source>
        <dbReference type="Proteomes" id="UP001238450"/>
    </source>
</evidence>
<dbReference type="SUPFAM" id="SSF53448">
    <property type="entry name" value="Nucleotide-diphospho-sugar transferases"/>
    <property type="match status" value="1"/>
</dbReference>
<dbReference type="InterPro" id="IPR029044">
    <property type="entry name" value="Nucleotide-diphossugar_trans"/>
</dbReference>
<dbReference type="Gene3D" id="3.90.550.10">
    <property type="entry name" value="Spore Coat Polysaccharide Biosynthesis Protein SpsA, Chain A"/>
    <property type="match status" value="1"/>
</dbReference>
<comment type="caution">
    <text evidence="3">The sequence shown here is derived from an EMBL/GenBank/DDBJ whole genome shotgun (WGS) entry which is preliminary data.</text>
</comment>
<name>A0AAJ1TEY8_9BACL</name>
<sequence length="304" mass="35251">MDQRKISHPKVSILIPTYNRPHFLKMALDSALAQTYPNIEIIIGDDSTNHETRDMLQPYLKQYPNIKYLKRKARLPYDNMRECFQLASGEFINFLMDDDLFHPEKISKMMDYFIEYSNVSLVTSYRDLIDENGNVIHIPGFHKHVASEDTVFNGNELGTIFMRNGVNFIGEPTTALFRKKDLPDGWANYQGLQYVALVDMASWLSLLAKGDFVYLVEPLSSFRIHSGQGNHNHQWQQGAYYEFGVMIHDSQFLNQHPSERAALIDDYIRLHGESFVYGISECTNPYISEDVRVRYLNIFNANSR</sequence>
<proteinExistence type="inferred from homology"/>
<accession>A0AAJ1TEY8</accession>